<dbReference type="RefSeq" id="WP_024910301.1">
    <property type="nucleotide sequence ID" value="NZ_CP007044.2"/>
</dbReference>
<organism evidence="1 2">
    <name type="scientific">Chania multitudinisentens RB-25</name>
    <dbReference type="NCBI Taxonomy" id="1441930"/>
    <lineage>
        <taxon>Bacteria</taxon>
        <taxon>Pseudomonadati</taxon>
        <taxon>Pseudomonadota</taxon>
        <taxon>Gammaproteobacteria</taxon>
        <taxon>Enterobacterales</taxon>
        <taxon>Yersiniaceae</taxon>
        <taxon>Chania</taxon>
    </lineage>
</organism>
<name>W0LEL9_9GAMM</name>
<dbReference type="KEGG" id="sfo:Z042_23185"/>
<dbReference type="AlphaFoldDB" id="W0LEL9"/>
<evidence type="ECO:0000313" key="1">
    <source>
        <dbReference type="EMBL" id="AHG22191.1"/>
    </source>
</evidence>
<protein>
    <submittedName>
        <fullName evidence="1">Uncharacterized protein</fullName>
    </submittedName>
</protein>
<evidence type="ECO:0000313" key="2">
    <source>
        <dbReference type="Proteomes" id="UP000019030"/>
    </source>
</evidence>
<dbReference type="eggNOG" id="ENOG5032SPQ">
    <property type="taxonomic scope" value="Bacteria"/>
</dbReference>
<dbReference type="HOGENOM" id="CLU_143571_0_0_6"/>
<dbReference type="STRING" id="1441930.Z042_23185"/>
<dbReference type="Proteomes" id="UP000019030">
    <property type="component" value="Chromosome"/>
</dbReference>
<dbReference type="OrthoDB" id="6316117at2"/>
<accession>W0LEL9</accession>
<gene>
    <name evidence="1" type="ORF">Z042_23185</name>
</gene>
<reference evidence="1 2" key="1">
    <citation type="submission" date="2014-01" db="EMBL/GenBank/DDBJ databases">
        <title>Isolation of Serratia multitudinisentens RB-25 from Ex-Landfill site.</title>
        <authorList>
            <person name="Robson E.H.J."/>
        </authorList>
    </citation>
    <scope>NUCLEOTIDE SEQUENCE [LARGE SCALE GENOMIC DNA]</scope>
    <source>
        <strain evidence="1 2">RB-25</strain>
    </source>
</reference>
<sequence length="160" mass="17483">MSITIPVVYIGPKDKKRDTITGSRLVFPRNEPVDVESAIAHRLLEFPTVFIKAELLESALEQKDNEAAQREEAERLEQIRLAQKAAMNSFVVKIGNDDIDLAKLSAVQLATLVEAEELPDLVKGAQEKVDAFRTRVRDAINAKQAAAATKQDGGTEGGAE</sequence>
<keyword evidence="2" id="KW-1185">Reference proteome</keyword>
<reference evidence="1 2" key="2">
    <citation type="submission" date="2015-03" db="EMBL/GenBank/DDBJ databases">
        <authorList>
            <person name="Chan K.-G."/>
        </authorList>
    </citation>
    <scope>NUCLEOTIDE SEQUENCE [LARGE SCALE GENOMIC DNA]</scope>
    <source>
        <strain evidence="1 2">RB-25</strain>
    </source>
</reference>
<dbReference type="PATRIC" id="fig|1441930.4.peg.4584"/>
<dbReference type="EMBL" id="CP007044">
    <property type="protein sequence ID" value="AHG22191.1"/>
    <property type="molecule type" value="Genomic_DNA"/>
</dbReference>
<proteinExistence type="predicted"/>